<proteinExistence type="predicted"/>
<dbReference type="AlphaFoldDB" id="X1CAE5"/>
<organism evidence="1">
    <name type="scientific">marine sediment metagenome</name>
    <dbReference type="NCBI Taxonomy" id="412755"/>
    <lineage>
        <taxon>unclassified sequences</taxon>
        <taxon>metagenomes</taxon>
        <taxon>ecological metagenomes</taxon>
    </lineage>
</organism>
<reference evidence="1" key="1">
    <citation type="journal article" date="2014" name="Front. Microbiol.">
        <title>High frequency of phylogenetically diverse reductive dehalogenase-homologous genes in deep subseafloor sedimentary metagenomes.</title>
        <authorList>
            <person name="Kawai M."/>
            <person name="Futagami T."/>
            <person name="Toyoda A."/>
            <person name="Takaki Y."/>
            <person name="Nishi S."/>
            <person name="Hori S."/>
            <person name="Arai W."/>
            <person name="Tsubouchi T."/>
            <person name="Morono Y."/>
            <person name="Uchiyama I."/>
            <person name="Ito T."/>
            <person name="Fujiyama A."/>
            <person name="Inagaki F."/>
            <person name="Takami H."/>
        </authorList>
    </citation>
    <scope>NUCLEOTIDE SEQUENCE</scope>
    <source>
        <strain evidence="1">Expedition CK06-06</strain>
    </source>
</reference>
<evidence type="ECO:0000313" key="1">
    <source>
        <dbReference type="EMBL" id="GAH05101.1"/>
    </source>
</evidence>
<gene>
    <name evidence="1" type="ORF">S01H4_38318</name>
</gene>
<protein>
    <submittedName>
        <fullName evidence="1">Uncharacterized protein</fullName>
    </submittedName>
</protein>
<name>X1CAE5_9ZZZZ</name>
<dbReference type="EMBL" id="BART01020661">
    <property type="protein sequence ID" value="GAH05101.1"/>
    <property type="molecule type" value="Genomic_DNA"/>
</dbReference>
<comment type="caution">
    <text evidence="1">The sequence shown here is derived from an EMBL/GenBank/DDBJ whole genome shotgun (WGS) entry which is preliminary data.</text>
</comment>
<sequence>MFNVLIDKKKSGNIIINKITFIFWNKIKKQSPKGKNNPIKKKTLNFDSISLRYCRNFFSNEFSVRVSLYVKLDISNSFK</sequence>
<accession>X1CAE5</accession>